<dbReference type="PATRIC" id="fig|1429439.4.peg.5717"/>
<dbReference type="PANTHER" id="PTHR37467:SF1">
    <property type="entry name" value="EXPORTED CALCIUM-BINDING GLYCOPROTEIN"/>
    <property type="match status" value="1"/>
</dbReference>
<dbReference type="SUPFAM" id="SSF103647">
    <property type="entry name" value="TSP type-3 repeat"/>
    <property type="match status" value="1"/>
</dbReference>
<dbReference type="AlphaFoldDB" id="W4LZJ4"/>
<dbReference type="Pfam" id="PF17957">
    <property type="entry name" value="Big_7"/>
    <property type="match status" value="1"/>
</dbReference>
<dbReference type="InterPro" id="IPR013784">
    <property type="entry name" value="Carb-bd-like_fold"/>
</dbReference>
<feature type="domain" description="VWFA" evidence="6">
    <location>
        <begin position="413"/>
        <end position="601"/>
    </location>
</feature>
<dbReference type="Gene3D" id="2.120.10.30">
    <property type="entry name" value="TolB, C-terminal domain"/>
    <property type="match status" value="1"/>
</dbReference>
<dbReference type="PROSITE" id="PS50234">
    <property type="entry name" value="VWFA"/>
    <property type="match status" value="1"/>
</dbReference>
<keyword evidence="8" id="KW-1185">Reference proteome</keyword>
<dbReference type="Gene3D" id="2.60.40.10">
    <property type="entry name" value="Immunoglobulins"/>
    <property type="match status" value="3"/>
</dbReference>
<dbReference type="InterPro" id="IPR014756">
    <property type="entry name" value="Ig_E-set"/>
</dbReference>
<dbReference type="SMART" id="SM00327">
    <property type="entry name" value="VWA"/>
    <property type="match status" value="1"/>
</dbReference>
<dbReference type="Pfam" id="PF13620">
    <property type="entry name" value="CarboxypepD_reg"/>
    <property type="match status" value="1"/>
</dbReference>
<evidence type="ECO:0000256" key="5">
    <source>
        <dbReference type="SAM" id="MobiDB-lite"/>
    </source>
</evidence>
<feature type="compositionally biased region" description="Basic and acidic residues" evidence="5">
    <location>
        <begin position="879"/>
        <end position="898"/>
    </location>
</feature>
<gene>
    <name evidence="7" type="ORF">ETSY2_33730</name>
</gene>
<dbReference type="GO" id="GO:0005509">
    <property type="term" value="F:calcium ion binding"/>
    <property type="evidence" value="ECO:0007669"/>
    <property type="project" value="InterPro"/>
</dbReference>
<organism evidence="7 8">
    <name type="scientific">Candidatus Entotheonella gemina</name>
    <dbReference type="NCBI Taxonomy" id="1429439"/>
    <lineage>
        <taxon>Bacteria</taxon>
        <taxon>Pseudomonadati</taxon>
        <taxon>Nitrospinota/Tectimicrobiota group</taxon>
        <taxon>Candidatus Tectimicrobiota</taxon>
        <taxon>Candidatus Entotheonellia</taxon>
        <taxon>Candidatus Entotheonellales</taxon>
        <taxon>Candidatus Entotheonellaceae</taxon>
        <taxon>Candidatus Entotheonella</taxon>
    </lineage>
</organism>
<dbReference type="EMBL" id="AZHX01001445">
    <property type="protein sequence ID" value="ETX03345.1"/>
    <property type="molecule type" value="Genomic_DNA"/>
</dbReference>
<evidence type="ECO:0000313" key="7">
    <source>
        <dbReference type="EMBL" id="ETX03345.1"/>
    </source>
</evidence>
<name>W4LZJ4_9BACT</name>
<keyword evidence="2" id="KW-0964">Secreted</keyword>
<dbReference type="Gene3D" id="3.40.50.410">
    <property type="entry name" value="von Willebrand factor, type A domain"/>
    <property type="match status" value="1"/>
</dbReference>
<evidence type="ECO:0000256" key="2">
    <source>
        <dbReference type="ARBA" id="ARBA00022525"/>
    </source>
</evidence>
<proteinExistence type="predicted"/>
<feature type="compositionally biased region" description="Basic and acidic residues" evidence="5">
    <location>
        <begin position="776"/>
        <end position="787"/>
    </location>
</feature>
<dbReference type="SUPFAM" id="SSF49452">
    <property type="entry name" value="Starch-binding domain-like"/>
    <property type="match status" value="2"/>
</dbReference>
<evidence type="ECO:0000256" key="3">
    <source>
        <dbReference type="ARBA" id="ARBA00022729"/>
    </source>
</evidence>
<dbReference type="InterPro" id="IPR028974">
    <property type="entry name" value="TSP_type-3_rpt"/>
</dbReference>
<dbReference type="SUPFAM" id="SSF53300">
    <property type="entry name" value="vWA-like"/>
    <property type="match status" value="1"/>
</dbReference>
<dbReference type="CDD" id="cd00603">
    <property type="entry name" value="IPT_PCSR"/>
    <property type="match status" value="1"/>
</dbReference>
<comment type="subcellular location">
    <subcellularLocation>
        <location evidence="1">Secreted</location>
    </subcellularLocation>
</comment>
<dbReference type="GO" id="GO:0030246">
    <property type="term" value="F:carbohydrate binding"/>
    <property type="evidence" value="ECO:0007669"/>
    <property type="project" value="InterPro"/>
</dbReference>
<dbReference type="Pfam" id="PF18884">
    <property type="entry name" value="TSP3_bac"/>
    <property type="match status" value="5"/>
</dbReference>
<feature type="compositionally biased region" description="Acidic residues" evidence="5">
    <location>
        <begin position="861"/>
        <end position="870"/>
    </location>
</feature>
<dbReference type="InterPro" id="IPR036465">
    <property type="entry name" value="vWFA_dom_sf"/>
</dbReference>
<accession>W4LZJ4</accession>
<comment type="caution">
    <text evidence="7">The sequence shown here is derived from an EMBL/GenBank/DDBJ whole genome shotgun (WGS) entry which is preliminary data.</text>
</comment>
<dbReference type="InterPro" id="IPR011042">
    <property type="entry name" value="6-blade_b-propeller_TolB-like"/>
</dbReference>
<dbReference type="Pfam" id="PF01833">
    <property type="entry name" value="TIG"/>
    <property type="match status" value="1"/>
</dbReference>
<evidence type="ECO:0000256" key="1">
    <source>
        <dbReference type="ARBA" id="ARBA00004613"/>
    </source>
</evidence>
<dbReference type="InterPro" id="IPR002909">
    <property type="entry name" value="IPT_dom"/>
</dbReference>
<feature type="compositionally biased region" description="Acidic residues" evidence="5">
    <location>
        <begin position="812"/>
        <end position="821"/>
    </location>
</feature>
<dbReference type="Proteomes" id="UP000019140">
    <property type="component" value="Unassembled WGS sequence"/>
</dbReference>
<dbReference type="HOGENOM" id="CLU_266445_0_0_7"/>
<feature type="region of interest" description="Disordered" evidence="5">
    <location>
        <begin position="759"/>
        <end position="907"/>
    </location>
</feature>
<dbReference type="InterPro" id="IPR013783">
    <property type="entry name" value="Ig-like_fold"/>
</dbReference>
<feature type="compositionally biased region" description="Acidic residues" evidence="5">
    <location>
        <begin position="766"/>
        <end position="775"/>
    </location>
</feature>
<dbReference type="Gene3D" id="2.60.40.1120">
    <property type="entry name" value="Carboxypeptidase-like, regulatory domain"/>
    <property type="match status" value="2"/>
</dbReference>
<dbReference type="InterPro" id="IPR002035">
    <property type="entry name" value="VWF_A"/>
</dbReference>
<evidence type="ECO:0000256" key="4">
    <source>
        <dbReference type="ARBA" id="ARBA00022837"/>
    </source>
</evidence>
<dbReference type="InterPro" id="IPR059100">
    <property type="entry name" value="TSP3_bac"/>
</dbReference>
<feature type="compositionally biased region" description="Acidic residues" evidence="5">
    <location>
        <begin position="788"/>
        <end position="798"/>
    </location>
</feature>
<dbReference type="SUPFAM" id="SSF101898">
    <property type="entry name" value="NHL repeat"/>
    <property type="match status" value="1"/>
</dbReference>
<dbReference type="SUPFAM" id="SSF81296">
    <property type="entry name" value="E set domains"/>
    <property type="match status" value="1"/>
</dbReference>
<dbReference type="InterPro" id="IPR053180">
    <property type="entry name" value="Ca-binding_acidic-repeat"/>
</dbReference>
<evidence type="ECO:0000259" key="6">
    <source>
        <dbReference type="PROSITE" id="PS50234"/>
    </source>
</evidence>
<dbReference type="Pfam" id="PF00092">
    <property type="entry name" value="VWA"/>
    <property type="match status" value="1"/>
</dbReference>
<sequence length="1243" mass="129820">MVEAAHPVSGVPSGEVSGSFVADERAAVQDIVFTGTGIIHGTVRRSDGTVVSEGHVELSSVLLLNPVSAPIPTDGQFTFSGLPAGTYTLLATLPNLQGTDLTGSTSATVTSGQMTRADITLTPTGGVSGIVRTGGGAPAINVRVELNGPQLLLWTYTDTGGGYTFLDVPVGSFTVSAIEPKTGLRSSVEVGVSEGRLIAQDIHLINVGTVAVAATLSDGTPAQDAFVQMHRSALGDFFSDIGRTDVFGHLSVDNVPQGVFTVRVFNPVNTSMFTEASGVIGSDGEVVSVPVVVPIDHSPTIAVTAPAANLEIIEGTRLTLRADASDDVGVARVELFVDGRLVGTDTTAPYTIDFRVPGGPDHSPVRLRAVATDTAAQTAEATLTITRRDDLEPPTVAITAPGDGSIASVGTIDVAIVIDLSFDTSDECGANHPDDNLPASVFVCEVLAAQRLLNFLNPMTTRVALVEFQDSARVIVPLTDNFAAVEWALQNMLDGGAEPFLDDANFGAALQKATAELMDESARREATPVQFLFSRGMARFPSAEITRAVEAGVIVNTLAVGEGATPTALKQIAEATGGAFAPVVNPDEMAQILPNLLLFGIDALVVMAEATDNVSVETVAFRFTSADGTLDTTLTGATAPFTAQLSLPELMQPLPLTVVATATDFGGHEAHSAPVAVTVFPTQRHPAIVRLEPSGGPAGTSTDIVGRFFDPLAQNNVVRFRGVEATITSGTKHRLQVRVPQGVDTGPVTVEAEGLVSNPVTFTLDTDSDGLSDAEEAAHGTEPHNPDSDADGLTDGDEVYIYGTDPLHADSDGDGLTDAEEVNNGLDPGNADDAPMDWDGDGLTNAAEVSAGTDLRRADSDFDGLTDSEEVLTTGTDPLRSDSDGGGRYDGYEVKQDGTDPLAPGDDLPLRHADDLYVLDDESGNILRIAPDGTVTRAVTRDEIVAATGSHSVSFFGRGIVFDTAHAMYFTEGFSQAILRQAPGQPVQVLTSREAISDATDLRFAEPKAITLGNDGLLYVNDNVSDSVLQVDPATGVVDEFVSQTQFAALPTISFVDLSGGIMGDAQGMVYTVSRETPAAVLAIALSTGIPSVLTSGPPLSGFNIPVTMAPNDDVVIAAGDPDTVYRITPGGRLSTFLSNDAIHTVLGSAIDSNDFVWLGGMAFDGRGNFYLIAHNHILQFDTRLAGRVFVSEADIRTVTGMRPELDSGFAVVPVFDADRARLKRGDQAALGTDLIWKPILPP</sequence>
<evidence type="ECO:0000313" key="8">
    <source>
        <dbReference type="Proteomes" id="UP000019140"/>
    </source>
</evidence>
<reference evidence="7 8" key="1">
    <citation type="journal article" date="2014" name="Nature">
        <title>An environmental bacterial taxon with a large and distinct metabolic repertoire.</title>
        <authorList>
            <person name="Wilson M.C."/>
            <person name="Mori T."/>
            <person name="Ruckert C."/>
            <person name="Uria A.R."/>
            <person name="Helf M.J."/>
            <person name="Takada K."/>
            <person name="Gernert C."/>
            <person name="Steffens U.A."/>
            <person name="Heycke N."/>
            <person name="Schmitt S."/>
            <person name="Rinke C."/>
            <person name="Helfrich E.J."/>
            <person name="Brachmann A.O."/>
            <person name="Gurgui C."/>
            <person name="Wakimoto T."/>
            <person name="Kracht M."/>
            <person name="Crusemann M."/>
            <person name="Hentschel U."/>
            <person name="Abe I."/>
            <person name="Matsunaga S."/>
            <person name="Kalinowski J."/>
            <person name="Takeyama H."/>
            <person name="Piel J."/>
        </authorList>
    </citation>
    <scope>NUCLEOTIDE SEQUENCE [LARGE SCALE GENOMIC DNA]</scope>
    <source>
        <strain evidence="8">TSY2</strain>
    </source>
</reference>
<keyword evidence="3" id="KW-0732">Signal</keyword>
<keyword evidence="4" id="KW-0106">Calcium</keyword>
<dbReference type="PANTHER" id="PTHR37467">
    <property type="entry name" value="EXPORTED CALCIUM-BINDING GLYCOPROTEIN-RELATED"/>
    <property type="match status" value="1"/>
</dbReference>
<protein>
    <recommendedName>
        <fullName evidence="6">VWFA domain-containing protein</fullName>
    </recommendedName>
</protein>